<dbReference type="InterPro" id="IPR003676">
    <property type="entry name" value="SAUR_fam"/>
</dbReference>
<evidence type="ECO:0000256" key="1">
    <source>
        <dbReference type="ARBA" id="ARBA00006974"/>
    </source>
</evidence>
<evidence type="ECO:0000313" key="3">
    <source>
        <dbReference type="Proteomes" id="UP000594638"/>
    </source>
</evidence>
<dbReference type="Pfam" id="PF02519">
    <property type="entry name" value="Auxin_inducible"/>
    <property type="match status" value="1"/>
</dbReference>
<dbReference type="PANTHER" id="PTHR31374:SF304">
    <property type="entry name" value="OS04G0537100 PROTEIN"/>
    <property type="match status" value="1"/>
</dbReference>
<reference evidence="2 3" key="1">
    <citation type="submission" date="2019-12" db="EMBL/GenBank/DDBJ databases">
        <authorList>
            <person name="Alioto T."/>
            <person name="Alioto T."/>
            <person name="Gomez Garrido J."/>
        </authorList>
    </citation>
    <scope>NUCLEOTIDE SEQUENCE [LARGE SCALE GENOMIC DNA]</scope>
</reference>
<protein>
    <submittedName>
        <fullName evidence="2">Auxin-responsive SAUR36-like</fullName>
    </submittedName>
</protein>
<gene>
    <name evidence="2" type="ORF">OLEA9_A032587</name>
</gene>
<name>A0A8S0T862_OLEEU</name>
<proteinExistence type="inferred from homology"/>
<dbReference type="Gramene" id="OE9A032587T1">
    <property type="protein sequence ID" value="OE9A032587C1"/>
    <property type="gene ID" value="OE9A032587"/>
</dbReference>
<dbReference type="OrthoDB" id="1026046at2759"/>
<organism evidence="2 3">
    <name type="scientific">Olea europaea subsp. europaea</name>
    <dbReference type="NCBI Taxonomy" id="158383"/>
    <lineage>
        <taxon>Eukaryota</taxon>
        <taxon>Viridiplantae</taxon>
        <taxon>Streptophyta</taxon>
        <taxon>Embryophyta</taxon>
        <taxon>Tracheophyta</taxon>
        <taxon>Spermatophyta</taxon>
        <taxon>Magnoliopsida</taxon>
        <taxon>eudicotyledons</taxon>
        <taxon>Gunneridae</taxon>
        <taxon>Pentapetalae</taxon>
        <taxon>asterids</taxon>
        <taxon>lamiids</taxon>
        <taxon>Lamiales</taxon>
        <taxon>Oleaceae</taxon>
        <taxon>Oleeae</taxon>
        <taxon>Olea</taxon>
    </lineage>
</organism>
<dbReference type="Proteomes" id="UP000594638">
    <property type="component" value="Unassembled WGS sequence"/>
</dbReference>
<dbReference type="AlphaFoldDB" id="A0A8S0T862"/>
<keyword evidence="3" id="KW-1185">Reference proteome</keyword>
<dbReference type="PANTHER" id="PTHR31374">
    <property type="entry name" value="AUXIN-INDUCED PROTEIN-LIKE-RELATED"/>
    <property type="match status" value="1"/>
</dbReference>
<comment type="similarity">
    <text evidence="1">Belongs to the ARG7 family.</text>
</comment>
<comment type="caution">
    <text evidence="2">The sequence shown here is derived from an EMBL/GenBank/DDBJ whole genome shotgun (WGS) entry which is preliminary data.</text>
</comment>
<dbReference type="EMBL" id="CACTIH010005664">
    <property type="protein sequence ID" value="CAA3000030.1"/>
    <property type="molecule type" value="Genomic_DNA"/>
</dbReference>
<accession>A0A8S0T862</accession>
<sequence>MGKIRGFSLKHRITTLFRRAFRRCRSGGYRLLNSPETCRAKRISKLVSWTHKLRTKAKAILSSNSGLGSGRGYLRVGQEPIQEKPAPVPKGHMAVYVGQKDGDFRRILVPVVYFNHPLFGELLREAEEEYGFNHPGGITIPCRISEFERVQTRIKAGQCNRQSMTSSRSYWRLMG</sequence>
<dbReference type="GO" id="GO:0009733">
    <property type="term" value="P:response to auxin"/>
    <property type="evidence" value="ECO:0007669"/>
    <property type="project" value="InterPro"/>
</dbReference>
<evidence type="ECO:0000313" key="2">
    <source>
        <dbReference type="EMBL" id="CAA3000030.1"/>
    </source>
</evidence>